<dbReference type="EC" id="3.1.3.8" evidence="2"/>
<dbReference type="EMBL" id="JAHFXF010000871">
    <property type="protein sequence ID" value="KAG9681542.1"/>
    <property type="molecule type" value="Genomic_DNA"/>
</dbReference>
<dbReference type="GO" id="GO:0016158">
    <property type="term" value="F:inositol hexakisphosphate 3-phosphatase activity"/>
    <property type="evidence" value="ECO:0007669"/>
    <property type="project" value="UniProtKB-EC"/>
</dbReference>
<dbReference type="Proteomes" id="UP000779574">
    <property type="component" value="Unassembled WGS sequence"/>
</dbReference>
<dbReference type="PANTHER" id="PTHR20963">
    <property type="entry name" value="MULTIPLE INOSITOL POLYPHOSPHATE PHOSPHATASE-RELATED"/>
    <property type="match status" value="1"/>
</dbReference>
<organism evidence="5 6">
    <name type="scientific">Aureobasidium melanogenum</name>
    <name type="common">Aureobasidium pullulans var. melanogenum</name>
    <dbReference type="NCBI Taxonomy" id="46634"/>
    <lineage>
        <taxon>Eukaryota</taxon>
        <taxon>Fungi</taxon>
        <taxon>Dikarya</taxon>
        <taxon>Ascomycota</taxon>
        <taxon>Pezizomycotina</taxon>
        <taxon>Dothideomycetes</taxon>
        <taxon>Dothideomycetidae</taxon>
        <taxon>Dothideales</taxon>
        <taxon>Saccotheciaceae</taxon>
        <taxon>Aureobasidium</taxon>
    </lineage>
</organism>
<keyword evidence="4" id="KW-1133">Transmembrane helix</keyword>
<reference evidence="5" key="1">
    <citation type="journal article" date="2021" name="J Fungi (Basel)">
        <title>Virulence traits and population genomics of the black yeast Aureobasidium melanogenum.</title>
        <authorList>
            <person name="Cernosa A."/>
            <person name="Sun X."/>
            <person name="Gostincar C."/>
            <person name="Fang C."/>
            <person name="Gunde-Cimerman N."/>
            <person name="Song Z."/>
        </authorList>
    </citation>
    <scope>NUCLEOTIDE SEQUENCE</scope>
    <source>
        <strain evidence="5">EXF-9911</strain>
    </source>
</reference>
<accession>A0A9P8E676</accession>
<sequence length="592" mass="65696">MGKGGMYTRVEDASESREGLTLPLASQKQRLTRRSLHGLQILLFIGAVTFFVMLYKSFAFGAVVGCVGGAVASSKISPNKHVPQYFQTKPEIFAGPTPTGAAPFLAQTNLAPFAGTSYIPNSPLETQVPIAGNQNGSNIFQNMGQLSPYFPNPSGFGVDEYSLPPGAEIVQLNMLSRHGSRYPTTGSGAHKFGLKHKNMTDAKYTGELSFLNDWSYQLGAEILVPIGKQELFNSGTLHYYQYGHLYPNNGSKIIARSTTQDRMTKSAEYFLAGFFGLEWTSNATLMLAIEDRTGVWNNTLAGYYNCDNSNNFRSAGGNNATVEWYSKYLADATKRLQKLAPGFDWTVEDSYNAQSLCAYETVAYGFSQFCSLFTYEEWEGYEYSIDIQFAGGNGFQSPTGRAIGIGYVQEILARLQHHTIDSPIAQINVTLDNNTITFPLDQSLNFDFSHDTNIMSILTAFGFTQFAQFLPADRIVPRELIVSHLEPFAARLDIEIINAPAPVKTSRKNDNLYEEGKATKYIHFILNQRTIPLHRSFPECVERDDGWCELDTFLTVQSKSYDISQYDWSCNGDYPAVPYGEVTNGVPTQPSP</sequence>
<feature type="non-terminal residue" evidence="5">
    <location>
        <position position="592"/>
    </location>
</feature>
<evidence type="ECO:0000313" key="6">
    <source>
        <dbReference type="Proteomes" id="UP000779574"/>
    </source>
</evidence>
<dbReference type="OrthoDB" id="6509975at2759"/>
<dbReference type="PROSITE" id="PS00616">
    <property type="entry name" value="HIS_ACID_PHOSPHAT_1"/>
    <property type="match status" value="1"/>
</dbReference>
<protein>
    <recommendedName>
        <fullName evidence="2">3-phytase</fullName>
        <ecNumber evidence="2">3.1.3.8</ecNumber>
    </recommendedName>
</protein>
<evidence type="ECO:0000256" key="4">
    <source>
        <dbReference type="SAM" id="Phobius"/>
    </source>
</evidence>
<evidence type="ECO:0000313" key="5">
    <source>
        <dbReference type="EMBL" id="KAG9681542.1"/>
    </source>
</evidence>
<evidence type="ECO:0000256" key="1">
    <source>
        <dbReference type="ARBA" id="ARBA00005375"/>
    </source>
</evidence>
<dbReference type="Pfam" id="PF00328">
    <property type="entry name" value="His_Phos_2"/>
    <property type="match status" value="1"/>
</dbReference>
<comment type="caution">
    <text evidence="5">The sequence shown here is derived from an EMBL/GenBank/DDBJ whole genome shotgun (WGS) entry which is preliminary data.</text>
</comment>
<proteinExistence type="inferred from homology"/>
<dbReference type="PROSITE" id="PS00778">
    <property type="entry name" value="HIS_ACID_PHOSPHAT_2"/>
    <property type="match status" value="1"/>
</dbReference>
<keyword evidence="3" id="KW-0378">Hydrolase</keyword>
<dbReference type="PANTHER" id="PTHR20963:SF43">
    <property type="entry name" value="PUTATIVE (AFU_ORTHOLOGUE AFUA_7G01240)-RELATED"/>
    <property type="match status" value="1"/>
</dbReference>
<evidence type="ECO:0000256" key="2">
    <source>
        <dbReference type="ARBA" id="ARBA00012632"/>
    </source>
</evidence>
<dbReference type="Gene3D" id="3.40.50.1240">
    <property type="entry name" value="Phosphoglycerate mutase-like"/>
    <property type="match status" value="1"/>
</dbReference>
<gene>
    <name evidence="5" type="ORF">KCU76_g14433</name>
</gene>
<evidence type="ECO:0000256" key="3">
    <source>
        <dbReference type="ARBA" id="ARBA00022801"/>
    </source>
</evidence>
<keyword evidence="4" id="KW-0472">Membrane</keyword>
<dbReference type="SUPFAM" id="SSF53254">
    <property type="entry name" value="Phosphoglycerate mutase-like"/>
    <property type="match status" value="1"/>
</dbReference>
<dbReference type="GO" id="GO:0003993">
    <property type="term" value="F:acid phosphatase activity"/>
    <property type="evidence" value="ECO:0007669"/>
    <property type="project" value="TreeGrafter"/>
</dbReference>
<comment type="similarity">
    <text evidence="1">Belongs to the histidine acid phosphatase family.</text>
</comment>
<dbReference type="InterPro" id="IPR033379">
    <property type="entry name" value="Acid_Pase_AS"/>
</dbReference>
<keyword evidence="4" id="KW-0812">Transmembrane</keyword>
<dbReference type="InterPro" id="IPR029033">
    <property type="entry name" value="His_PPase_superfam"/>
</dbReference>
<dbReference type="AlphaFoldDB" id="A0A9P8E676"/>
<reference evidence="5" key="2">
    <citation type="submission" date="2021-08" db="EMBL/GenBank/DDBJ databases">
        <authorList>
            <person name="Gostincar C."/>
            <person name="Sun X."/>
            <person name="Song Z."/>
            <person name="Gunde-Cimerman N."/>
        </authorList>
    </citation>
    <scope>NUCLEOTIDE SEQUENCE</scope>
    <source>
        <strain evidence="5">EXF-9911</strain>
    </source>
</reference>
<dbReference type="CDD" id="cd07061">
    <property type="entry name" value="HP_HAP_like"/>
    <property type="match status" value="1"/>
</dbReference>
<feature type="transmembrane region" description="Helical" evidence="4">
    <location>
        <begin position="36"/>
        <end position="55"/>
    </location>
</feature>
<name>A0A9P8E676_AURME</name>
<dbReference type="InterPro" id="IPR000560">
    <property type="entry name" value="His_Pase_clade-2"/>
</dbReference>